<accession>A0A0F9T6G4</accession>
<sequence>MGYRHAIKSEGGAIDSTYGPLTGPQTLSAILVNVNTAPTTSESLTVTLDSVDGGEHDVVIYGKDLISTTSVALTEIDLRLDTGDALRVEYANTDARIIGVRLVLK</sequence>
<dbReference type="AlphaFoldDB" id="A0A0F9T6G4"/>
<evidence type="ECO:0000313" key="1">
    <source>
        <dbReference type="EMBL" id="KKN74779.1"/>
    </source>
</evidence>
<name>A0A0F9T6G4_9ZZZZ</name>
<protein>
    <submittedName>
        <fullName evidence="1">Uncharacterized protein</fullName>
    </submittedName>
</protein>
<proteinExistence type="predicted"/>
<comment type="caution">
    <text evidence="1">The sequence shown here is derived from an EMBL/GenBank/DDBJ whole genome shotgun (WGS) entry which is preliminary data.</text>
</comment>
<reference evidence="1" key="1">
    <citation type="journal article" date="2015" name="Nature">
        <title>Complex archaea that bridge the gap between prokaryotes and eukaryotes.</title>
        <authorList>
            <person name="Spang A."/>
            <person name="Saw J.H."/>
            <person name="Jorgensen S.L."/>
            <person name="Zaremba-Niedzwiedzka K."/>
            <person name="Martijn J."/>
            <person name="Lind A.E."/>
            <person name="van Eijk R."/>
            <person name="Schleper C."/>
            <person name="Guy L."/>
            <person name="Ettema T.J."/>
        </authorList>
    </citation>
    <scope>NUCLEOTIDE SEQUENCE</scope>
</reference>
<dbReference type="EMBL" id="LAZR01000320">
    <property type="protein sequence ID" value="KKN74779.1"/>
    <property type="molecule type" value="Genomic_DNA"/>
</dbReference>
<organism evidence="1">
    <name type="scientific">marine sediment metagenome</name>
    <dbReference type="NCBI Taxonomy" id="412755"/>
    <lineage>
        <taxon>unclassified sequences</taxon>
        <taxon>metagenomes</taxon>
        <taxon>ecological metagenomes</taxon>
    </lineage>
</organism>
<gene>
    <name evidence="1" type="ORF">LCGC14_0386720</name>
</gene>